<dbReference type="RefSeq" id="WP_099874751.1">
    <property type="nucleotide sequence ID" value="NZ_CP024608.1"/>
</dbReference>
<evidence type="ECO:0000313" key="11">
    <source>
        <dbReference type="Proteomes" id="UP000229897"/>
    </source>
</evidence>
<dbReference type="HAMAP" id="MF_00024">
    <property type="entry name" value="CobD_CbiB"/>
    <property type="match status" value="1"/>
</dbReference>
<comment type="function">
    <text evidence="9">Converts cobyric acid to cobinamide by the addition of aminopropanol on the F carboxylic group.</text>
</comment>
<evidence type="ECO:0000256" key="9">
    <source>
        <dbReference type="HAMAP-Rule" id="MF_00024"/>
    </source>
</evidence>
<feature type="transmembrane region" description="Helical" evidence="9">
    <location>
        <begin position="150"/>
        <end position="168"/>
    </location>
</feature>
<evidence type="ECO:0000313" key="10">
    <source>
        <dbReference type="EMBL" id="ATQ74775.1"/>
    </source>
</evidence>
<organism evidence="10 11">
    <name type="scientific">Massilia violaceinigra</name>
    <dbReference type="NCBI Taxonomy" id="2045208"/>
    <lineage>
        <taxon>Bacteria</taxon>
        <taxon>Pseudomonadati</taxon>
        <taxon>Pseudomonadota</taxon>
        <taxon>Betaproteobacteria</taxon>
        <taxon>Burkholderiales</taxon>
        <taxon>Oxalobacteraceae</taxon>
        <taxon>Telluria group</taxon>
        <taxon>Massilia</taxon>
    </lineage>
</organism>
<name>A0A2D2DIJ5_9BURK</name>
<evidence type="ECO:0000256" key="8">
    <source>
        <dbReference type="ARBA" id="ARBA00023136"/>
    </source>
</evidence>
<dbReference type="OrthoDB" id="8533534at2"/>
<keyword evidence="11" id="KW-1185">Reference proteome</keyword>
<evidence type="ECO:0000256" key="6">
    <source>
        <dbReference type="ARBA" id="ARBA00022692"/>
    </source>
</evidence>
<evidence type="ECO:0000256" key="5">
    <source>
        <dbReference type="ARBA" id="ARBA00022573"/>
    </source>
</evidence>
<comment type="similarity">
    <text evidence="3 9">Belongs to the CobD/CbiB family.</text>
</comment>
<comment type="caution">
    <text evidence="9">Lacks conserved residue(s) required for the propagation of feature annotation.</text>
</comment>
<dbReference type="GO" id="GO:0048472">
    <property type="term" value="F:threonine-phosphate decarboxylase activity"/>
    <property type="evidence" value="ECO:0007669"/>
    <property type="project" value="InterPro"/>
</dbReference>
<dbReference type="EMBL" id="CP024608">
    <property type="protein sequence ID" value="ATQ74775.1"/>
    <property type="molecule type" value="Genomic_DNA"/>
</dbReference>
<dbReference type="PANTHER" id="PTHR34308:SF1">
    <property type="entry name" value="COBALAMIN BIOSYNTHESIS PROTEIN CBIB"/>
    <property type="match status" value="1"/>
</dbReference>
<feature type="transmembrane region" description="Helical" evidence="9">
    <location>
        <begin position="49"/>
        <end position="69"/>
    </location>
</feature>
<dbReference type="Proteomes" id="UP000229897">
    <property type="component" value="Chromosome"/>
</dbReference>
<feature type="transmembrane region" description="Helical" evidence="9">
    <location>
        <begin position="74"/>
        <end position="92"/>
    </location>
</feature>
<gene>
    <name evidence="9" type="primary">cobD</name>
    <name evidence="10" type="ORF">CR152_09760</name>
</gene>
<evidence type="ECO:0000256" key="2">
    <source>
        <dbReference type="ARBA" id="ARBA00004953"/>
    </source>
</evidence>
<dbReference type="GO" id="GO:0015420">
    <property type="term" value="F:ABC-type vitamin B12 transporter activity"/>
    <property type="evidence" value="ECO:0007669"/>
    <property type="project" value="UniProtKB-UniRule"/>
</dbReference>
<dbReference type="UniPathway" id="UPA00148"/>
<evidence type="ECO:0000256" key="1">
    <source>
        <dbReference type="ARBA" id="ARBA00004651"/>
    </source>
</evidence>
<keyword evidence="7 9" id="KW-1133">Transmembrane helix</keyword>
<dbReference type="AlphaFoldDB" id="A0A2D2DIJ5"/>
<evidence type="ECO:0000256" key="7">
    <source>
        <dbReference type="ARBA" id="ARBA00022989"/>
    </source>
</evidence>
<sequence length="325" mass="36029">MTFLSILCALLIEQLKPLRADNLIYAEIKSFAMRMEGWFNAGDASNGRMGWVLVMLLLVGPTALISWLLYHYQLVFIAFAWNVLIVYLTLGFRHYSHYFSSIQAALSAGDEAGARALLSEWTRIDTVGMEASEVARIAVEKSLVTTHRNVFGVFFWFLIVGPAGAVMYRVSEYLARAWNEPDHMRNEAFGQFAARAFYWIDWLPVRLTAVAFAVVGNFEDAIYAWRNFAHRWNDEARGIILSAGGGAMGVRLGTPNENASKVLPPDAATVDSTYSEVEVMPGEEPNARALQSTVGLVWRALLLWMLLLLLLSGAVGLANIGQVAA</sequence>
<dbReference type="GO" id="GO:0005886">
    <property type="term" value="C:plasma membrane"/>
    <property type="evidence" value="ECO:0007669"/>
    <property type="project" value="UniProtKB-SubCell"/>
</dbReference>
<dbReference type="NCBIfam" id="NF005792">
    <property type="entry name" value="PRK07630.1"/>
    <property type="match status" value="1"/>
</dbReference>
<keyword evidence="8 9" id="KW-0472">Membrane</keyword>
<dbReference type="GO" id="GO:0009236">
    <property type="term" value="P:cobalamin biosynthetic process"/>
    <property type="evidence" value="ECO:0007669"/>
    <property type="project" value="UniProtKB-UniRule"/>
</dbReference>
<comment type="pathway">
    <text evidence="2 9">Cofactor biosynthesis; adenosylcobalamin biosynthesis.</text>
</comment>
<proteinExistence type="inferred from homology"/>
<reference evidence="10" key="1">
    <citation type="submission" date="2017-10" db="EMBL/GenBank/DDBJ databases">
        <title>Massilia psychrophilum sp. nov., a novel purple-pigmented bacterium isolated from Tianshan glacier, Xinjiang Municipality, China.</title>
        <authorList>
            <person name="Wang H."/>
        </authorList>
    </citation>
    <scope>NUCLEOTIDE SEQUENCE [LARGE SCALE GENOMIC DNA]</scope>
    <source>
        <strain evidence="10">B2</strain>
    </source>
</reference>
<keyword evidence="4 9" id="KW-1003">Cell membrane</keyword>
<keyword evidence="5 9" id="KW-0169">Cobalamin biosynthesis</keyword>
<feature type="transmembrane region" description="Helical" evidence="9">
    <location>
        <begin position="296"/>
        <end position="320"/>
    </location>
</feature>
<comment type="subcellular location">
    <subcellularLocation>
        <location evidence="1 9">Cell membrane</location>
        <topology evidence="1 9">Multi-pass membrane protein</topology>
    </subcellularLocation>
</comment>
<accession>A0A2D2DIJ5</accession>
<evidence type="ECO:0000256" key="3">
    <source>
        <dbReference type="ARBA" id="ARBA00006263"/>
    </source>
</evidence>
<dbReference type="InterPro" id="IPR004485">
    <property type="entry name" value="Cobalamin_biosynth_CobD/CbiB"/>
</dbReference>
<protein>
    <recommendedName>
        <fullName evidence="9">Cobalamin biosynthesis protein CobD</fullName>
    </recommendedName>
</protein>
<dbReference type="PANTHER" id="PTHR34308">
    <property type="entry name" value="COBALAMIN BIOSYNTHESIS PROTEIN CBIB"/>
    <property type="match status" value="1"/>
</dbReference>
<dbReference type="KEGG" id="mass:CR152_09760"/>
<keyword evidence="6 9" id="KW-0812">Transmembrane</keyword>
<dbReference type="Pfam" id="PF03186">
    <property type="entry name" value="CobD_Cbib"/>
    <property type="match status" value="1"/>
</dbReference>
<evidence type="ECO:0000256" key="4">
    <source>
        <dbReference type="ARBA" id="ARBA00022475"/>
    </source>
</evidence>